<evidence type="ECO:0000256" key="8">
    <source>
        <dbReference type="ARBA" id="ARBA00047838"/>
    </source>
</evidence>
<dbReference type="Pfam" id="PF00117">
    <property type="entry name" value="GATase"/>
    <property type="match status" value="1"/>
</dbReference>
<dbReference type="EC" id="3.5.1.2" evidence="10"/>
<dbReference type="GO" id="GO:0000105">
    <property type="term" value="P:L-histidine biosynthetic process"/>
    <property type="evidence" value="ECO:0007669"/>
    <property type="project" value="UniProtKB-UniRule"/>
</dbReference>
<dbReference type="SUPFAM" id="SSF52317">
    <property type="entry name" value="Class I glutamine amidotransferase-like"/>
    <property type="match status" value="1"/>
</dbReference>
<keyword evidence="3 10" id="KW-0028">Amino-acid biosynthesis</keyword>
<comment type="function">
    <text evidence="10">IGPS catalyzes the conversion of PRFAR and glutamine to IGP, AICAR and glutamate. The HisH subunit catalyzes the hydrolysis of glutamine to glutamate and ammonia as part of the synthesis of IGP and AICAR. The resulting ammonia molecule is channeled to the active site of HisF.</text>
</comment>
<accession>A0A0F0CQC8</accession>
<evidence type="ECO:0000256" key="5">
    <source>
        <dbReference type="ARBA" id="ARBA00022962"/>
    </source>
</evidence>
<dbReference type="Gene3D" id="3.40.50.880">
    <property type="match status" value="1"/>
</dbReference>
<dbReference type="GO" id="GO:0004359">
    <property type="term" value="F:glutaminase activity"/>
    <property type="evidence" value="ECO:0007669"/>
    <property type="project" value="UniProtKB-EC"/>
</dbReference>
<dbReference type="NCBIfam" id="TIGR01855">
    <property type="entry name" value="IMP_synth_hisH"/>
    <property type="match status" value="1"/>
</dbReference>
<evidence type="ECO:0000313" key="14">
    <source>
        <dbReference type="Proteomes" id="UP000033428"/>
    </source>
</evidence>
<keyword evidence="7 10" id="KW-0456">Lyase</keyword>
<comment type="catalytic activity">
    <reaction evidence="8 10">
        <text>5-[(5-phospho-1-deoxy-D-ribulos-1-ylimino)methylamino]-1-(5-phospho-beta-D-ribosyl)imidazole-4-carboxamide + L-glutamine = D-erythro-1-(imidazol-4-yl)glycerol 3-phosphate + 5-amino-1-(5-phospho-beta-D-ribosyl)imidazole-4-carboxamide + L-glutamate + H(+)</text>
        <dbReference type="Rhea" id="RHEA:24793"/>
        <dbReference type="ChEBI" id="CHEBI:15378"/>
        <dbReference type="ChEBI" id="CHEBI:29985"/>
        <dbReference type="ChEBI" id="CHEBI:58278"/>
        <dbReference type="ChEBI" id="CHEBI:58359"/>
        <dbReference type="ChEBI" id="CHEBI:58475"/>
        <dbReference type="ChEBI" id="CHEBI:58525"/>
        <dbReference type="EC" id="4.3.2.10"/>
    </reaction>
</comment>
<keyword evidence="14" id="KW-1185">Reference proteome</keyword>
<keyword evidence="13" id="KW-0808">Transferase</keyword>
<evidence type="ECO:0000256" key="7">
    <source>
        <dbReference type="ARBA" id="ARBA00023239"/>
    </source>
</evidence>
<evidence type="ECO:0000256" key="11">
    <source>
        <dbReference type="PIRSR" id="PIRSR000495-1"/>
    </source>
</evidence>
<feature type="domain" description="Glutamine amidotransferase" evidence="12">
    <location>
        <begin position="6"/>
        <end position="193"/>
    </location>
</feature>
<feature type="active site" evidence="10 11">
    <location>
        <position position="186"/>
    </location>
</feature>
<dbReference type="PROSITE" id="PS51273">
    <property type="entry name" value="GATASE_TYPE_1"/>
    <property type="match status" value="1"/>
</dbReference>
<keyword evidence="4 10" id="KW-0378">Hydrolase</keyword>
<dbReference type="HAMAP" id="MF_00278">
    <property type="entry name" value="HisH"/>
    <property type="match status" value="1"/>
</dbReference>
<comment type="subunit">
    <text evidence="2 10">Heterodimer of HisH and HisF.</text>
</comment>
<dbReference type="CDD" id="cd01748">
    <property type="entry name" value="GATase1_IGP_Synthase"/>
    <property type="match status" value="1"/>
</dbReference>
<comment type="caution">
    <text evidence="13">The sequence shown here is derived from an EMBL/GenBank/DDBJ whole genome shotgun (WGS) entry which is preliminary data.</text>
</comment>
<evidence type="ECO:0000256" key="1">
    <source>
        <dbReference type="ARBA" id="ARBA00005091"/>
    </source>
</evidence>
<dbReference type="EC" id="4.3.2.10" evidence="10"/>
<evidence type="ECO:0000256" key="2">
    <source>
        <dbReference type="ARBA" id="ARBA00011152"/>
    </source>
</evidence>
<comment type="catalytic activity">
    <reaction evidence="9 10">
        <text>L-glutamine + H2O = L-glutamate + NH4(+)</text>
        <dbReference type="Rhea" id="RHEA:15889"/>
        <dbReference type="ChEBI" id="CHEBI:15377"/>
        <dbReference type="ChEBI" id="CHEBI:28938"/>
        <dbReference type="ChEBI" id="CHEBI:29985"/>
        <dbReference type="ChEBI" id="CHEBI:58359"/>
        <dbReference type="EC" id="3.5.1.2"/>
    </reaction>
</comment>
<evidence type="ECO:0000256" key="3">
    <source>
        <dbReference type="ARBA" id="ARBA00022605"/>
    </source>
</evidence>
<dbReference type="InterPro" id="IPR017926">
    <property type="entry name" value="GATASE"/>
</dbReference>
<protein>
    <recommendedName>
        <fullName evidence="10">Imidazole glycerol phosphate synthase subunit HisH</fullName>
        <ecNumber evidence="10">4.3.2.10</ecNumber>
    </recommendedName>
    <alternativeName>
        <fullName evidence="10">IGP synthase glutaminase subunit</fullName>
        <ecNumber evidence="10">3.5.1.2</ecNumber>
    </alternativeName>
    <alternativeName>
        <fullName evidence="10">IGP synthase subunit HisH</fullName>
    </alternativeName>
    <alternativeName>
        <fullName evidence="10">ImGP synthase subunit HisH</fullName>
        <shortName evidence="10">IGPS subunit HisH</shortName>
    </alternativeName>
</protein>
<proteinExistence type="inferred from homology"/>
<dbReference type="PIRSF" id="PIRSF000495">
    <property type="entry name" value="Amidotransf_hisH"/>
    <property type="match status" value="1"/>
</dbReference>
<feature type="active site" description="Nucleophile" evidence="10 11">
    <location>
        <position position="83"/>
    </location>
</feature>
<evidence type="ECO:0000256" key="4">
    <source>
        <dbReference type="ARBA" id="ARBA00022801"/>
    </source>
</evidence>
<organism evidence="13 14">
    <name type="scientific">Candidatus Omnitrophus magneticus</name>
    <dbReference type="NCBI Taxonomy" id="1609969"/>
    <lineage>
        <taxon>Bacteria</taxon>
        <taxon>Pseudomonadati</taxon>
        <taxon>Candidatus Omnitrophota</taxon>
        <taxon>Candidatus Omnitrophus</taxon>
    </lineage>
</organism>
<evidence type="ECO:0000259" key="12">
    <source>
        <dbReference type="Pfam" id="PF00117"/>
    </source>
</evidence>
<evidence type="ECO:0000313" key="13">
    <source>
        <dbReference type="EMBL" id="KJJ83706.1"/>
    </source>
</evidence>
<dbReference type="PANTHER" id="PTHR42701">
    <property type="entry name" value="IMIDAZOLE GLYCEROL PHOSPHATE SYNTHASE SUBUNIT HISH"/>
    <property type="match status" value="1"/>
</dbReference>
<dbReference type="UniPathway" id="UPA00031">
    <property type="reaction ID" value="UER00010"/>
</dbReference>
<gene>
    <name evidence="10" type="primary">hisH</name>
    <name evidence="13" type="ORF">OMAG_002427</name>
</gene>
<name>A0A0F0CQC8_9BACT</name>
<dbReference type="Proteomes" id="UP000033428">
    <property type="component" value="Unassembled WGS sequence"/>
</dbReference>
<keyword evidence="5 10" id="KW-0315">Glutamine amidotransferase</keyword>
<dbReference type="GO" id="GO:0016829">
    <property type="term" value="F:lyase activity"/>
    <property type="evidence" value="ECO:0007669"/>
    <property type="project" value="UniProtKB-KW"/>
</dbReference>
<evidence type="ECO:0000256" key="9">
    <source>
        <dbReference type="ARBA" id="ARBA00049534"/>
    </source>
</evidence>
<dbReference type="GO" id="GO:0000107">
    <property type="term" value="F:imidazoleglycerol-phosphate synthase activity"/>
    <property type="evidence" value="ECO:0007669"/>
    <property type="project" value="UniProtKB-UniRule"/>
</dbReference>
<keyword evidence="6 10" id="KW-0368">Histidine biosynthesis</keyword>
<evidence type="ECO:0000256" key="6">
    <source>
        <dbReference type="ARBA" id="ARBA00023102"/>
    </source>
</evidence>
<dbReference type="PANTHER" id="PTHR42701:SF1">
    <property type="entry name" value="IMIDAZOLE GLYCEROL PHOSPHATE SYNTHASE SUBUNIT HISH"/>
    <property type="match status" value="1"/>
</dbReference>
<feature type="active site" evidence="10 11">
    <location>
        <position position="188"/>
    </location>
</feature>
<evidence type="ECO:0000256" key="10">
    <source>
        <dbReference type="HAMAP-Rule" id="MF_00278"/>
    </source>
</evidence>
<keyword evidence="10" id="KW-0963">Cytoplasm</keyword>
<dbReference type="InterPro" id="IPR029062">
    <property type="entry name" value="Class_I_gatase-like"/>
</dbReference>
<comment type="subcellular location">
    <subcellularLocation>
        <location evidence="10">Cytoplasm</location>
    </subcellularLocation>
</comment>
<dbReference type="EMBL" id="JYNY01000497">
    <property type="protein sequence ID" value="KJJ83706.1"/>
    <property type="molecule type" value="Genomic_DNA"/>
</dbReference>
<dbReference type="InterPro" id="IPR010139">
    <property type="entry name" value="Imidazole-glycPsynth_HisH"/>
</dbReference>
<sequence>MNHKILIIDYGLGNHQSVASALDFLGYSYIVSNKKNDFESSDFLILPGVGAFYAGMENLKKLDIIELMENEVIKKKKPILGICLGMQLFAIDSTEDGIHQGLGWIKGHVLKIKGGNSHKIPHVGWNNLKIYKKEPLFNKELNSANFYFDHSYHILCDKNILSASVDYGEEITAAIQYENIFGVQFHPEKSQNNGLKLFRSILG</sequence>
<comment type="pathway">
    <text evidence="1 10">Amino-acid biosynthesis; L-histidine biosynthesis; L-histidine from 5-phospho-alpha-D-ribose 1-diphosphate: step 5/9.</text>
</comment>
<dbReference type="AlphaFoldDB" id="A0A0F0CQC8"/>
<dbReference type="GO" id="GO:0005737">
    <property type="term" value="C:cytoplasm"/>
    <property type="evidence" value="ECO:0007669"/>
    <property type="project" value="UniProtKB-SubCell"/>
</dbReference>
<dbReference type="PATRIC" id="fig|1609969.3.peg.2596"/>
<reference evidence="13 14" key="1">
    <citation type="submission" date="2015-02" db="EMBL/GenBank/DDBJ databases">
        <title>Single-cell genomics of uncultivated deep-branching MTB reveals a conserved set of magnetosome genes.</title>
        <authorList>
            <person name="Kolinko S."/>
            <person name="Richter M."/>
            <person name="Glockner F.O."/>
            <person name="Brachmann A."/>
            <person name="Schuler D."/>
        </authorList>
    </citation>
    <scope>NUCLEOTIDE SEQUENCE [LARGE SCALE GENOMIC DNA]</scope>
    <source>
        <strain evidence="13">SKK-01</strain>
    </source>
</reference>